<dbReference type="GO" id="GO:0003697">
    <property type="term" value="F:single-stranded DNA binding"/>
    <property type="evidence" value="ECO:0007669"/>
    <property type="project" value="InterPro"/>
</dbReference>
<dbReference type="PRINTS" id="PR01743">
    <property type="entry name" value="SSDNABINDING"/>
</dbReference>
<evidence type="ECO:0000256" key="3">
    <source>
        <dbReference type="ARBA" id="ARBA00023242"/>
    </source>
</evidence>
<gene>
    <name evidence="5" type="ORF">V9T40_012899</name>
</gene>
<proteinExistence type="predicted"/>
<protein>
    <recommendedName>
        <fullName evidence="7">LisH domain-containing protein</fullName>
    </recommendedName>
</protein>
<dbReference type="EMBL" id="JBBCAQ010000036">
    <property type="protein sequence ID" value="KAK7576613.1"/>
    <property type="molecule type" value="Genomic_DNA"/>
</dbReference>
<comment type="subcellular location">
    <subcellularLocation>
        <location evidence="1">Nucleus</location>
    </subcellularLocation>
</comment>
<dbReference type="GO" id="GO:0005634">
    <property type="term" value="C:nucleus"/>
    <property type="evidence" value="ECO:0007669"/>
    <property type="project" value="UniProtKB-SubCell"/>
</dbReference>
<dbReference type="PANTHER" id="PTHR12610">
    <property type="entry name" value="SINGLE STRANDED DNA BINDING PROTEIN"/>
    <property type="match status" value="1"/>
</dbReference>
<dbReference type="Pfam" id="PF04503">
    <property type="entry name" value="SSDP"/>
    <property type="match status" value="1"/>
</dbReference>
<dbReference type="Proteomes" id="UP001367676">
    <property type="component" value="Unassembled WGS sequence"/>
</dbReference>
<feature type="region of interest" description="Disordered" evidence="4">
    <location>
        <begin position="110"/>
        <end position="289"/>
    </location>
</feature>
<accession>A0AAN9T825</accession>
<keyword evidence="3" id="KW-0539">Nucleus</keyword>
<dbReference type="PROSITE" id="PS50896">
    <property type="entry name" value="LISH"/>
    <property type="match status" value="1"/>
</dbReference>
<evidence type="ECO:0000313" key="6">
    <source>
        <dbReference type="Proteomes" id="UP001367676"/>
    </source>
</evidence>
<evidence type="ECO:0000313" key="5">
    <source>
        <dbReference type="EMBL" id="KAK7576613.1"/>
    </source>
</evidence>
<organism evidence="5 6">
    <name type="scientific">Parthenolecanium corni</name>
    <dbReference type="NCBI Taxonomy" id="536013"/>
    <lineage>
        <taxon>Eukaryota</taxon>
        <taxon>Metazoa</taxon>
        <taxon>Ecdysozoa</taxon>
        <taxon>Arthropoda</taxon>
        <taxon>Hexapoda</taxon>
        <taxon>Insecta</taxon>
        <taxon>Pterygota</taxon>
        <taxon>Neoptera</taxon>
        <taxon>Paraneoptera</taxon>
        <taxon>Hemiptera</taxon>
        <taxon>Sternorrhyncha</taxon>
        <taxon>Coccoidea</taxon>
        <taxon>Coccidae</taxon>
        <taxon>Parthenolecanium</taxon>
    </lineage>
</organism>
<dbReference type="InterPro" id="IPR008116">
    <property type="entry name" value="SSDP_DNA-bd"/>
</dbReference>
<keyword evidence="2" id="KW-0238">DNA-binding</keyword>
<keyword evidence="6" id="KW-1185">Reference proteome</keyword>
<dbReference type="AlphaFoldDB" id="A0AAN9T825"/>
<feature type="compositionally biased region" description="Gly residues" evidence="4">
    <location>
        <begin position="131"/>
        <end position="144"/>
    </location>
</feature>
<feature type="compositionally biased region" description="Pro residues" evidence="4">
    <location>
        <begin position="196"/>
        <end position="208"/>
    </location>
</feature>
<comment type="caution">
    <text evidence="5">The sequence shown here is derived from an EMBL/GenBank/DDBJ whole genome shotgun (WGS) entry which is preliminary data.</text>
</comment>
<evidence type="ECO:0000256" key="4">
    <source>
        <dbReference type="SAM" id="MobiDB-lite"/>
    </source>
</evidence>
<dbReference type="GO" id="GO:0045944">
    <property type="term" value="P:positive regulation of transcription by RNA polymerase II"/>
    <property type="evidence" value="ECO:0007669"/>
    <property type="project" value="TreeGrafter"/>
</dbReference>
<evidence type="ECO:0000256" key="1">
    <source>
        <dbReference type="ARBA" id="ARBA00004123"/>
    </source>
</evidence>
<dbReference type="PANTHER" id="PTHR12610:SF12">
    <property type="entry name" value="SEQUENCE-SPECIFIC SINGLE-STRANDED DNA-BINDING PROTEIN, ISOFORM D"/>
    <property type="match status" value="1"/>
</dbReference>
<evidence type="ECO:0008006" key="7">
    <source>
        <dbReference type="Google" id="ProtNLM"/>
    </source>
</evidence>
<dbReference type="InterPro" id="IPR006594">
    <property type="entry name" value="LisH"/>
</dbReference>
<name>A0AAN9T825_9HEMI</name>
<evidence type="ECO:0000256" key="2">
    <source>
        <dbReference type="ARBA" id="ARBA00023125"/>
    </source>
</evidence>
<feature type="compositionally biased region" description="Low complexity" evidence="4">
    <location>
        <begin position="167"/>
        <end position="176"/>
    </location>
</feature>
<sequence length="396" mass="40564">MYTAKNKSTTVPSDAQAREKLALYVYEYLLHVGAQKAAQTFLNENAGPAPSPLGQMTPNEMPGAPLSFFPPYMGGPRYAGGPRGPSVRMPQMGGDFNGPPGQSMMPNAIDPSRQGPPPMGPMNPRMNPPRGVGGMGPMGPGSYGPGAMRGPPPNNSLGPGPGGPGSAPGMSPMGMAGPSGGRPGWQPNTSTGPPGSAGPPGPGTPIMPSPQDSSHSGGDNMYTMMKPVSGGNIGNDFPMGSGPDGGPMGPMAPNPMGPVMNGDGMDGMKNSPANGGPGTPREDNSSGMPEYNLGGFGGPAENVSISKPSNYNSIPSKVPAKASIIKQKNEALYSEFSSMLSSSSIKEEFEALDNFYFAGSINETVGSNRSKNHSDANRGVIIPKIEPENEVSSSHY</sequence>
<feature type="region of interest" description="Disordered" evidence="4">
    <location>
        <begin position="364"/>
        <end position="396"/>
    </location>
</feature>
<reference evidence="5 6" key="1">
    <citation type="submission" date="2024-03" db="EMBL/GenBank/DDBJ databases">
        <title>Adaptation during the transition from Ophiocordyceps entomopathogen to insect associate is accompanied by gene loss and intensified selection.</title>
        <authorList>
            <person name="Ward C.M."/>
            <person name="Onetto C.A."/>
            <person name="Borneman A.R."/>
        </authorList>
    </citation>
    <scope>NUCLEOTIDE SEQUENCE [LARGE SCALE GENOMIC DNA]</scope>
    <source>
        <strain evidence="5">AWRI1</strain>
        <tissue evidence="5">Single Adult Female</tissue>
    </source>
</reference>